<protein>
    <recommendedName>
        <fullName evidence="6 17">UDP-N-acetylmuramoylalanine--D-glutamate ligase</fullName>
        <ecNumber evidence="5 17">6.3.2.9</ecNumber>
    </recommendedName>
    <alternativeName>
        <fullName evidence="15 17">D-glutamic acid-adding enzyme</fullName>
    </alternativeName>
    <alternativeName>
        <fullName evidence="14 17">UDP-N-acetylmuramoyl-L-alanyl-D-glutamate synthetase</fullName>
    </alternativeName>
</protein>
<dbReference type="Pfam" id="PF02875">
    <property type="entry name" value="Mur_ligase_C"/>
    <property type="match status" value="1"/>
</dbReference>
<feature type="binding site" evidence="17">
    <location>
        <begin position="118"/>
        <end position="124"/>
    </location>
    <ligand>
        <name>ATP</name>
        <dbReference type="ChEBI" id="CHEBI:30616"/>
    </ligand>
</feature>
<evidence type="ECO:0000256" key="12">
    <source>
        <dbReference type="ARBA" id="ARBA00022984"/>
    </source>
</evidence>
<evidence type="ECO:0000256" key="5">
    <source>
        <dbReference type="ARBA" id="ARBA00012212"/>
    </source>
</evidence>
<evidence type="ECO:0000256" key="16">
    <source>
        <dbReference type="ARBA" id="ARBA00047632"/>
    </source>
</evidence>
<evidence type="ECO:0000256" key="15">
    <source>
        <dbReference type="ARBA" id="ARBA00032324"/>
    </source>
</evidence>
<evidence type="ECO:0000256" key="10">
    <source>
        <dbReference type="ARBA" id="ARBA00022840"/>
    </source>
</evidence>
<dbReference type="Proteomes" id="UP001589836">
    <property type="component" value="Unassembled WGS sequence"/>
</dbReference>
<dbReference type="HAMAP" id="MF_00639">
    <property type="entry name" value="MurD"/>
    <property type="match status" value="1"/>
</dbReference>
<evidence type="ECO:0000259" key="19">
    <source>
        <dbReference type="Pfam" id="PF02875"/>
    </source>
</evidence>
<keyword evidence="22" id="KW-1185">Reference proteome</keyword>
<dbReference type="Gene3D" id="3.40.50.720">
    <property type="entry name" value="NAD(P)-binding Rossmann-like Domain"/>
    <property type="match status" value="1"/>
</dbReference>
<evidence type="ECO:0000256" key="2">
    <source>
        <dbReference type="ARBA" id="ARBA00004496"/>
    </source>
</evidence>
<keyword evidence="7 17" id="KW-0963">Cytoplasm</keyword>
<dbReference type="Gene3D" id="3.90.190.20">
    <property type="entry name" value="Mur ligase, C-terminal domain"/>
    <property type="match status" value="1"/>
</dbReference>
<dbReference type="Gene3D" id="3.40.1190.10">
    <property type="entry name" value="Mur-like, catalytic domain"/>
    <property type="match status" value="1"/>
</dbReference>
<comment type="catalytic activity">
    <reaction evidence="16 17 18">
        <text>UDP-N-acetyl-alpha-D-muramoyl-L-alanine + D-glutamate + ATP = UDP-N-acetyl-alpha-D-muramoyl-L-alanyl-D-glutamate + ADP + phosphate + H(+)</text>
        <dbReference type="Rhea" id="RHEA:16429"/>
        <dbReference type="ChEBI" id="CHEBI:15378"/>
        <dbReference type="ChEBI" id="CHEBI:29986"/>
        <dbReference type="ChEBI" id="CHEBI:30616"/>
        <dbReference type="ChEBI" id="CHEBI:43474"/>
        <dbReference type="ChEBI" id="CHEBI:83898"/>
        <dbReference type="ChEBI" id="CHEBI:83900"/>
        <dbReference type="ChEBI" id="CHEBI:456216"/>
        <dbReference type="EC" id="6.3.2.9"/>
    </reaction>
</comment>
<comment type="subcellular location">
    <subcellularLocation>
        <location evidence="2 17 18">Cytoplasm</location>
    </subcellularLocation>
</comment>
<keyword evidence="11 17" id="KW-0133">Cell shape</keyword>
<comment type="pathway">
    <text evidence="3 17 18">Cell wall biogenesis; peptidoglycan biosynthesis.</text>
</comment>
<organism evidence="21 22">
    <name type="scientific">Pontibacillus salicampi</name>
    <dbReference type="NCBI Taxonomy" id="1449801"/>
    <lineage>
        <taxon>Bacteria</taxon>
        <taxon>Bacillati</taxon>
        <taxon>Bacillota</taxon>
        <taxon>Bacilli</taxon>
        <taxon>Bacillales</taxon>
        <taxon>Bacillaceae</taxon>
        <taxon>Pontibacillus</taxon>
    </lineage>
</organism>
<evidence type="ECO:0000256" key="4">
    <source>
        <dbReference type="ARBA" id="ARBA00010416"/>
    </source>
</evidence>
<feature type="domain" description="Mur ligase C-terminal" evidence="19">
    <location>
        <begin position="313"/>
        <end position="426"/>
    </location>
</feature>
<keyword evidence="13 17" id="KW-0961">Cell wall biogenesis/degradation</keyword>
<dbReference type="InterPro" id="IPR013221">
    <property type="entry name" value="Mur_ligase_cen"/>
</dbReference>
<dbReference type="RefSeq" id="WP_377347607.1">
    <property type="nucleotide sequence ID" value="NZ_JBHLTP010000009.1"/>
</dbReference>
<evidence type="ECO:0000256" key="9">
    <source>
        <dbReference type="ARBA" id="ARBA00022741"/>
    </source>
</evidence>
<evidence type="ECO:0000256" key="7">
    <source>
        <dbReference type="ARBA" id="ARBA00022490"/>
    </source>
</evidence>
<proteinExistence type="inferred from homology"/>
<evidence type="ECO:0000256" key="13">
    <source>
        <dbReference type="ARBA" id="ARBA00023316"/>
    </source>
</evidence>
<keyword evidence="9 17" id="KW-0547">Nucleotide-binding</keyword>
<dbReference type="EMBL" id="JBHLTP010000009">
    <property type="protein sequence ID" value="MFC0524044.1"/>
    <property type="molecule type" value="Genomic_DNA"/>
</dbReference>
<evidence type="ECO:0000256" key="11">
    <source>
        <dbReference type="ARBA" id="ARBA00022960"/>
    </source>
</evidence>
<evidence type="ECO:0000256" key="3">
    <source>
        <dbReference type="ARBA" id="ARBA00004752"/>
    </source>
</evidence>
<dbReference type="SUPFAM" id="SSF53623">
    <property type="entry name" value="MurD-like peptide ligases, catalytic domain"/>
    <property type="match status" value="1"/>
</dbReference>
<dbReference type="PANTHER" id="PTHR43692:SF1">
    <property type="entry name" value="UDP-N-ACETYLMURAMOYLALANINE--D-GLUTAMATE LIGASE"/>
    <property type="match status" value="1"/>
</dbReference>
<reference evidence="21 22" key="1">
    <citation type="submission" date="2024-09" db="EMBL/GenBank/DDBJ databases">
        <authorList>
            <person name="Sun Q."/>
            <person name="Mori K."/>
        </authorList>
    </citation>
    <scope>NUCLEOTIDE SEQUENCE [LARGE SCALE GENOMIC DNA]</scope>
    <source>
        <strain evidence="21 22">NCAIM B.02529</strain>
    </source>
</reference>
<keyword evidence="12 17" id="KW-0573">Peptidoglycan synthesis</keyword>
<evidence type="ECO:0000256" key="6">
    <source>
        <dbReference type="ARBA" id="ARBA00015655"/>
    </source>
</evidence>
<evidence type="ECO:0000256" key="14">
    <source>
        <dbReference type="ARBA" id="ARBA00030398"/>
    </source>
</evidence>
<name>A0ABV6LNY2_9BACI</name>
<evidence type="ECO:0000256" key="18">
    <source>
        <dbReference type="RuleBase" id="RU003664"/>
    </source>
</evidence>
<dbReference type="NCBIfam" id="TIGR01087">
    <property type="entry name" value="murD"/>
    <property type="match status" value="1"/>
</dbReference>
<dbReference type="InterPro" id="IPR004101">
    <property type="entry name" value="Mur_ligase_C"/>
</dbReference>
<keyword evidence="17 18" id="KW-0132">Cell division</keyword>
<comment type="function">
    <text evidence="1 17 18">Cell wall formation. Catalyzes the addition of glutamate to the nucleotide precursor UDP-N-acetylmuramoyl-L-alanine (UMA).</text>
</comment>
<dbReference type="PANTHER" id="PTHR43692">
    <property type="entry name" value="UDP-N-ACETYLMURAMOYLALANINE--D-GLUTAMATE LIGASE"/>
    <property type="match status" value="1"/>
</dbReference>
<dbReference type="GO" id="GO:0008764">
    <property type="term" value="F:UDP-N-acetylmuramoylalanine-D-glutamate ligase activity"/>
    <property type="evidence" value="ECO:0007669"/>
    <property type="project" value="UniProtKB-EC"/>
</dbReference>
<evidence type="ECO:0000256" key="1">
    <source>
        <dbReference type="ARBA" id="ARBA00002734"/>
    </source>
</evidence>
<dbReference type="Pfam" id="PF21799">
    <property type="entry name" value="MurD-like_N"/>
    <property type="match status" value="1"/>
</dbReference>
<dbReference type="EC" id="6.3.2.9" evidence="5 17"/>
<dbReference type="InterPro" id="IPR036615">
    <property type="entry name" value="Mur_ligase_C_dom_sf"/>
</dbReference>
<comment type="caution">
    <text evidence="21">The sequence shown here is derived from an EMBL/GenBank/DDBJ whole genome shotgun (WGS) entry which is preliminary data.</text>
</comment>
<dbReference type="Pfam" id="PF08245">
    <property type="entry name" value="Mur_ligase_M"/>
    <property type="match status" value="1"/>
</dbReference>
<evidence type="ECO:0000256" key="17">
    <source>
        <dbReference type="HAMAP-Rule" id="MF_00639"/>
    </source>
</evidence>
<feature type="domain" description="Mur ligase central" evidence="20">
    <location>
        <begin position="116"/>
        <end position="291"/>
    </location>
</feature>
<accession>A0ABV6LNY2</accession>
<evidence type="ECO:0000256" key="8">
    <source>
        <dbReference type="ARBA" id="ARBA00022598"/>
    </source>
</evidence>
<sequence>MKTLTHFPYKHVLVLGLAKSGEAAARLLHQSGVQVRINDQKPFTENPKAQSLQELGMEVITGGHPPSVLDDIEYVVKNPGIPYSNPIVDEALKRRIPVVTEVELAYMLHEGNLVGITGSNGKTTTTTLVYEMLKASQSPAALAGNIGNVSCEVAQDTTNEETMVLELSSFQLLGTETFRPHVGIFLNLYEAHLDYHGTMDDYGQAKAKLFANQSEQDYLIYNQDQEDVVNLIQHASSVLVPFSKQERLIEEGIWIDDSHLYYKDRSIIPLQNIKLAGQHNLENIMASVGAALLSGGTISGIRQVLQTFTGVKHRMQFVKEVNKRRFYNDSKATNILATKNALEAFSSPTILLAGGLDRGNDLEDLTPYLKHVKAMVLFGETATKFEQLAKDNGIDTHIMVDNVKQAAEEAYHLSAPGDVILLSPACASWDQYRTFEERGDMFMDAVHTLK</sequence>
<dbReference type="SUPFAM" id="SSF51984">
    <property type="entry name" value="MurCD N-terminal domain"/>
    <property type="match status" value="1"/>
</dbReference>
<evidence type="ECO:0000313" key="21">
    <source>
        <dbReference type="EMBL" id="MFC0524044.1"/>
    </source>
</evidence>
<gene>
    <name evidence="17 21" type="primary">murD</name>
    <name evidence="21" type="ORF">ACFFGV_10775</name>
</gene>
<keyword evidence="8 17" id="KW-0436">Ligase</keyword>
<comment type="similarity">
    <text evidence="4 17">Belongs to the MurCDEF family.</text>
</comment>
<dbReference type="InterPro" id="IPR005762">
    <property type="entry name" value="MurD"/>
</dbReference>
<keyword evidence="10 17" id="KW-0067">ATP-binding</keyword>
<evidence type="ECO:0000313" key="22">
    <source>
        <dbReference type="Proteomes" id="UP001589836"/>
    </source>
</evidence>
<keyword evidence="17 18" id="KW-0131">Cell cycle</keyword>
<dbReference type="SUPFAM" id="SSF53244">
    <property type="entry name" value="MurD-like peptide ligases, peptide-binding domain"/>
    <property type="match status" value="1"/>
</dbReference>
<dbReference type="InterPro" id="IPR036565">
    <property type="entry name" value="Mur-like_cat_sf"/>
</dbReference>
<evidence type="ECO:0000259" key="20">
    <source>
        <dbReference type="Pfam" id="PF08245"/>
    </source>
</evidence>